<gene>
    <name evidence="2" type="ORF">GCW_03140</name>
</gene>
<feature type="transmembrane region" description="Helical" evidence="1">
    <location>
        <begin position="437"/>
        <end position="457"/>
    </location>
</feature>
<dbReference type="Gene3D" id="1.20.1250.20">
    <property type="entry name" value="MFS general substrate transporter like domains"/>
    <property type="match status" value="1"/>
</dbReference>
<evidence type="ECO:0000256" key="1">
    <source>
        <dbReference type="SAM" id="Phobius"/>
    </source>
</evidence>
<dbReference type="RefSeq" id="WP_011884804.1">
    <property type="nucleotide sequence ID" value="NC_023030.2"/>
</dbReference>
<feature type="transmembrane region" description="Helical" evidence="1">
    <location>
        <begin position="367"/>
        <end position="392"/>
    </location>
</feature>
<feature type="transmembrane region" description="Helical" evidence="1">
    <location>
        <begin position="177"/>
        <end position="199"/>
    </location>
</feature>
<keyword evidence="1" id="KW-1133">Transmembrane helix</keyword>
<evidence type="ECO:0000313" key="2">
    <source>
        <dbReference type="EMBL" id="AHB99813.1"/>
    </source>
</evidence>
<feature type="transmembrane region" description="Helical" evidence="1">
    <location>
        <begin position="404"/>
        <end position="425"/>
    </location>
</feature>
<feature type="transmembrane region" description="Helical" evidence="1">
    <location>
        <begin position="59"/>
        <end position="77"/>
    </location>
</feature>
<accession>A0A0F6CL41</accession>
<sequence>MNNQFDWLLVQLSNQASIVLSERYKISLIINVVLFLFALIISIIFFWRIKFENKGYKKLFVFYSIFWLPIFLVRSYRGTLHNDLALDRNLLFLPLSLYGFVGIFFRPLFDYLGIRFKSRKKVVFAALLLQLATFIPIIIKPSFATNLIQTIGVGIAASCIGSFSLWFNEQHAKEKPFLAISILSIPPLIADFVASPVQSLVRTLAITTQRTADVNITKYLWLIGLIVILINIVFWWFLRENPQFVGLKKHDPKDIIDGSPNKIYCFIVVILFAGIVIFTKFATADGIAQITLQQLVGNSNSAPYEGYLSSVFSAAQLLGGVLMGVVGVKYFDKWMVALIGSIFFVLYNTSMILLINSTSVPTLTKGGIYLGIQAISGFGYGILYNLLIAHALSYGFKNNKITPIGINQTMASIAITSANFFTTFIRDKISSDFVKANTVISYILIGTVLAGLSLYFFNSWIDHNKKLKPIFWIKSFKSYI</sequence>
<organism evidence="2 3">
    <name type="scientific">Mycoplasmoides gallisepticum S6</name>
    <dbReference type="NCBI Taxonomy" id="1006581"/>
    <lineage>
        <taxon>Bacteria</taxon>
        <taxon>Bacillati</taxon>
        <taxon>Mycoplasmatota</taxon>
        <taxon>Mycoplasmoidales</taxon>
        <taxon>Mycoplasmoidaceae</taxon>
        <taxon>Mycoplasmoides</taxon>
    </lineage>
</organism>
<dbReference type="AlphaFoldDB" id="A0A0F6CL41"/>
<dbReference type="GO" id="GO:0022857">
    <property type="term" value="F:transmembrane transporter activity"/>
    <property type="evidence" value="ECO:0007669"/>
    <property type="project" value="InterPro"/>
</dbReference>
<feature type="transmembrane region" description="Helical" evidence="1">
    <location>
        <begin position="335"/>
        <end position="355"/>
    </location>
</feature>
<dbReference type="Pfam" id="PF07690">
    <property type="entry name" value="MFS_1"/>
    <property type="match status" value="1"/>
</dbReference>
<feature type="transmembrane region" description="Helical" evidence="1">
    <location>
        <begin position="219"/>
        <end position="238"/>
    </location>
</feature>
<feature type="transmembrane region" description="Helical" evidence="1">
    <location>
        <begin position="89"/>
        <end position="109"/>
    </location>
</feature>
<name>A0A0F6CL41_MYCGL</name>
<dbReference type="HOGENOM" id="CLU_568385_0_0_14"/>
<keyword evidence="1" id="KW-0472">Membrane</keyword>
<keyword evidence="1" id="KW-0812">Transmembrane</keyword>
<dbReference type="KEGG" id="mgz:GCW_03140"/>
<reference evidence="2 3" key="1">
    <citation type="journal article" date="2011" name="PLoS ONE">
        <title>Core proteome of the minimal cell: comparative proteomics of three mollicute species.</title>
        <authorList>
            <person name="Fisunov G.Y."/>
            <person name="Alexeev D.G."/>
            <person name="Bazaleev N.A."/>
            <person name="Ladygina V.G."/>
            <person name="Galyamina M.A."/>
            <person name="Kondratov I.G."/>
            <person name="Zhukova N.A."/>
            <person name="Serebryakova M.V."/>
            <person name="Demina I.A."/>
            <person name="Govorun V.M."/>
        </authorList>
    </citation>
    <scope>NUCLEOTIDE SEQUENCE [LARGE SCALE GENOMIC DNA]</scope>
    <source>
        <strain evidence="2 3">S6</strain>
    </source>
</reference>
<feature type="transmembrane region" description="Helical" evidence="1">
    <location>
        <begin position="145"/>
        <end position="165"/>
    </location>
</feature>
<feature type="transmembrane region" description="Helical" evidence="1">
    <location>
        <begin position="263"/>
        <end position="287"/>
    </location>
</feature>
<feature type="transmembrane region" description="Helical" evidence="1">
    <location>
        <begin position="121"/>
        <end position="139"/>
    </location>
</feature>
<dbReference type="InterPro" id="IPR011701">
    <property type="entry name" value="MFS"/>
</dbReference>
<protein>
    <submittedName>
        <fullName evidence="2">Major facilitator superfamily permease</fullName>
    </submittedName>
</protein>
<feature type="transmembrane region" description="Helical" evidence="1">
    <location>
        <begin position="26"/>
        <end position="47"/>
    </location>
</feature>
<dbReference type="InterPro" id="IPR036259">
    <property type="entry name" value="MFS_trans_sf"/>
</dbReference>
<dbReference type="SUPFAM" id="SSF103473">
    <property type="entry name" value="MFS general substrate transporter"/>
    <property type="match status" value="1"/>
</dbReference>
<dbReference type="eggNOG" id="COG2814">
    <property type="taxonomic scope" value="Bacteria"/>
</dbReference>
<dbReference type="EMBL" id="CP006916">
    <property type="protein sequence ID" value="AHB99813.1"/>
    <property type="molecule type" value="Genomic_DNA"/>
</dbReference>
<feature type="transmembrane region" description="Helical" evidence="1">
    <location>
        <begin position="307"/>
        <end position="328"/>
    </location>
</feature>
<dbReference type="Proteomes" id="UP000018735">
    <property type="component" value="Chromosome"/>
</dbReference>
<proteinExistence type="predicted"/>
<evidence type="ECO:0000313" key="3">
    <source>
        <dbReference type="Proteomes" id="UP000018735"/>
    </source>
</evidence>